<dbReference type="GO" id="GO:0046872">
    <property type="term" value="F:metal ion binding"/>
    <property type="evidence" value="ECO:0007669"/>
    <property type="project" value="UniProtKB-KW"/>
</dbReference>
<dbReference type="PROSITE" id="PS00198">
    <property type="entry name" value="4FE4S_FER_1"/>
    <property type="match status" value="1"/>
</dbReference>
<dbReference type="GO" id="GO:0030313">
    <property type="term" value="C:cell envelope"/>
    <property type="evidence" value="ECO:0007669"/>
    <property type="project" value="UniProtKB-SubCell"/>
</dbReference>
<dbReference type="GO" id="GO:0019645">
    <property type="term" value="P:anaerobic electron transport chain"/>
    <property type="evidence" value="ECO:0007669"/>
    <property type="project" value="InterPro"/>
</dbReference>
<dbReference type="Pfam" id="PF13247">
    <property type="entry name" value="Fer4_11"/>
    <property type="match status" value="1"/>
</dbReference>
<feature type="domain" description="4Fe-4S ferredoxin-type" evidence="8">
    <location>
        <begin position="144"/>
        <end position="173"/>
    </location>
</feature>
<evidence type="ECO:0000259" key="8">
    <source>
        <dbReference type="PROSITE" id="PS51379"/>
    </source>
</evidence>
<dbReference type="KEGG" id="lamb:KBB96_01580"/>
<keyword evidence="7" id="KW-1133">Transmembrane helix</keyword>
<keyword evidence="4" id="KW-0677">Repeat</keyword>
<keyword evidence="6" id="KW-0411">Iron-sulfur</keyword>
<dbReference type="PANTHER" id="PTHR43545:SF6">
    <property type="entry name" value="FORMATE DEHYDROGENASE, NITRATE-INDUCIBLE, IRON-SULFUR SUBUNIT"/>
    <property type="match status" value="1"/>
</dbReference>
<feature type="transmembrane region" description="Helical" evidence="7">
    <location>
        <begin position="371"/>
        <end position="390"/>
    </location>
</feature>
<evidence type="ECO:0000313" key="10">
    <source>
        <dbReference type="Proteomes" id="UP000676169"/>
    </source>
</evidence>
<dbReference type="CDD" id="cd16371">
    <property type="entry name" value="DMSOR_beta_like"/>
    <property type="match status" value="1"/>
</dbReference>
<keyword evidence="7" id="KW-0812">Transmembrane</keyword>
<feature type="transmembrane region" description="Helical" evidence="7">
    <location>
        <begin position="292"/>
        <end position="311"/>
    </location>
</feature>
<dbReference type="PANTHER" id="PTHR43545">
    <property type="entry name" value="FORMATE DEHYDROGENASE, NITRATE-INDUCIBLE, IRON-SULFUR SUBUNIT"/>
    <property type="match status" value="1"/>
</dbReference>
<dbReference type="InterPro" id="IPR051555">
    <property type="entry name" value="FDH_Electron_Transfer_Unit"/>
</dbReference>
<dbReference type="RefSeq" id="WP_211631736.1">
    <property type="nucleotide sequence ID" value="NZ_CP073100.1"/>
</dbReference>
<accession>A0A975PFH1</accession>
<evidence type="ECO:0000256" key="7">
    <source>
        <dbReference type="SAM" id="Phobius"/>
    </source>
</evidence>
<dbReference type="EMBL" id="CP073100">
    <property type="protein sequence ID" value="QUE51597.1"/>
    <property type="molecule type" value="Genomic_DNA"/>
</dbReference>
<dbReference type="Proteomes" id="UP000676169">
    <property type="component" value="Chromosome"/>
</dbReference>
<keyword evidence="10" id="KW-1185">Reference proteome</keyword>
<organism evidence="9 10">
    <name type="scientific">Luteolibacter ambystomatis</name>
    <dbReference type="NCBI Taxonomy" id="2824561"/>
    <lineage>
        <taxon>Bacteria</taxon>
        <taxon>Pseudomonadati</taxon>
        <taxon>Verrucomicrobiota</taxon>
        <taxon>Verrucomicrobiia</taxon>
        <taxon>Verrucomicrobiales</taxon>
        <taxon>Verrucomicrobiaceae</taxon>
        <taxon>Luteolibacter</taxon>
    </lineage>
</organism>
<feature type="transmembrane region" description="Helical" evidence="7">
    <location>
        <begin position="479"/>
        <end position="503"/>
    </location>
</feature>
<evidence type="ECO:0000313" key="9">
    <source>
        <dbReference type="EMBL" id="QUE51597.1"/>
    </source>
</evidence>
<feature type="domain" description="4Fe-4S ferredoxin-type" evidence="8">
    <location>
        <begin position="66"/>
        <end position="96"/>
    </location>
</feature>
<dbReference type="InterPro" id="IPR007059">
    <property type="entry name" value="DmsC"/>
</dbReference>
<name>A0A975PFH1_9BACT</name>
<keyword evidence="9" id="KW-0560">Oxidoreductase</keyword>
<feature type="transmembrane region" description="Helical" evidence="7">
    <location>
        <begin position="266"/>
        <end position="286"/>
    </location>
</feature>
<gene>
    <name evidence="9" type="ORF">KBB96_01580</name>
</gene>
<comment type="subcellular location">
    <subcellularLocation>
        <location evidence="1">Cell envelope</location>
    </subcellularLocation>
</comment>
<keyword evidence="5" id="KW-0408">Iron</keyword>
<dbReference type="GO" id="GO:0016020">
    <property type="term" value="C:membrane"/>
    <property type="evidence" value="ECO:0007669"/>
    <property type="project" value="InterPro"/>
</dbReference>
<dbReference type="AlphaFoldDB" id="A0A975PFH1"/>
<dbReference type="InterPro" id="IPR017900">
    <property type="entry name" value="4Fe4S_Fe_S_CS"/>
</dbReference>
<evidence type="ECO:0000256" key="1">
    <source>
        <dbReference type="ARBA" id="ARBA00004196"/>
    </source>
</evidence>
<evidence type="ECO:0000256" key="5">
    <source>
        <dbReference type="ARBA" id="ARBA00023004"/>
    </source>
</evidence>
<keyword evidence="3" id="KW-0479">Metal-binding</keyword>
<keyword evidence="2" id="KW-0004">4Fe-4S</keyword>
<sequence length="530" mass="57434">MSAIPTPQEIKKSAVLRTLIDDLLAEQKTLQTPVARFAEIHDREPDLAAHYRNLIPLTAPEPGEQYAFEVSLDRCTSCKSCVAACHSLNGLDDDEAWRDIGTLVGGRQEPAWQQTVTTACHHCADPGCMTGCPVGAYEKDKENGIVRHLDDQCIGCSYCLLKCPYDVPKYSKKRGIVRKCDMCHGRLAAGEAPACVQACPTGAIRIVKRKVSEIVDEGIAGKGFLAGAPTPKVTKPSTRYVGRPVPTTAKPADQETLTLQHAHLPLVLMLTLTQAGLGLLIAAAFLHHTAVAITGAGVFFTGMAASILHLGRPLGAWRFFLGLRTSWLSREILAFSMVAPLAMLIPALPWLSPYIPEKFAGLAQQFIGTLAPTLAILSVISVFTSVMIYVDTHRPTWRISITGTRFFGTLAVFSALGLAASSPSFLTLAVAGLAIIAKLVPESRFLRDNADPDDPWTPDAHVARLMRLRVMAPLLNGRFTGALAALFMLMISPWISIALMLVAELLERAMFFSTVYSPKMPGNISKSTRH</sequence>
<protein>
    <submittedName>
        <fullName evidence="9">Dimethyl sulfoxide reductase anchor subunit</fullName>
        <ecNumber evidence="9">1.8.5.3</ecNumber>
    </submittedName>
</protein>
<keyword evidence="7" id="KW-0472">Membrane</keyword>
<dbReference type="GO" id="GO:0016491">
    <property type="term" value="F:oxidoreductase activity"/>
    <property type="evidence" value="ECO:0007669"/>
    <property type="project" value="UniProtKB-KW"/>
</dbReference>
<dbReference type="PROSITE" id="PS51379">
    <property type="entry name" value="4FE4S_FER_2"/>
    <property type="match status" value="2"/>
</dbReference>
<evidence type="ECO:0000256" key="6">
    <source>
        <dbReference type="ARBA" id="ARBA00023014"/>
    </source>
</evidence>
<evidence type="ECO:0000256" key="3">
    <source>
        <dbReference type="ARBA" id="ARBA00022723"/>
    </source>
</evidence>
<reference evidence="9" key="1">
    <citation type="submission" date="2021-04" db="EMBL/GenBank/DDBJ databases">
        <title>Luteolibacter sp. 32A isolated from the skin of an Anderson's salamander (Ambystoma andersonii).</title>
        <authorList>
            <person name="Spergser J."/>
            <person name="Busse H.-J."/>
        </authorList>
    </citation>
    <scope>NUCLEOTIDE SEQUENCE</scope>
    <source>
        <strain evidence="9">32A</strain>
    </source>
</reference>
<feature type="transmembrane region" description="Helical" evidence="7">
    <location>
        <begin position="332"/>
        <end position="351"/>
    </location>
</feature>
<feature type="transmembrane region" description="Helical" evidence="7">
    <location>
        <begin position="410"/>
        <end position="437"/>
    </location>
</feature>
<evidence type="ECO:0000256" key="4">
    <source>
        <dbReference type="ARBA" id="ARBA00022737"/>
    </source>
</evidence>
<dbReference type="EC" id="1.8.5.3" evidence="9"/>
<evidence type="ECO:0000256" key="2">
    <source>
        <dbReference type="ARBA" id="ARBA00022485"/>
    </source>
</evidence>
<dbReference type="Gene3D" id="3.30.70.20">
    <property type="match status" value="2"/>
</dbReference>
<dbReference type="GO" id="GO:0051539">
    <property type="term" value="F:4 iron, 4 sulfur cluster binding"/>
    <property type="evidence" value="ECO:0007669"/>
    <property type="project" value="UniProtKB-KW"/>
</dbReference>
<dbReference type="Pfam" id="PF04976">
    <property type="entry name" value="DmsC"/>
    <property type="match status" value="1"/>
</dbReference>
<proteinExistence type="predicted"/>
<dbReference type="SUPFAM" id="SSF54862">
    <property type="entry name" value="4Fe-4S ferredoxins"/>
    <property type="match status" value="1"/>
</dbReference>
<dbReference type="InterPro" id="IPR017896">
    <property type="entry name" value="4Fe4S_Fe-S-bd"/>
</dbReference>